<dbReference type="Proteomes" id="UP000247810">
    <property type="component" value="Unassembled WGS sequence"/>
</dbReference>
<dbReference type="VEuPathDB" id="FungiDB:BO71DRAFT_33806"/>
<gene>
    <name evidence="2" type="ORF">BO71DRAFT_33806</name>
</gene>
<evidence type="ECO:0000256" key="1">
    <source>
        <dbReference type="SAM" id="Phobius"/>
    </source>
</evidence>
<evidence type="ECO:0000313" key="3">
    <source>
        <dbReference type="Proteomes" id="UP000247810"/>
    </source>
</evidence>
<keyword evidence="1" id="KW-0812">Transmembrane</keyword>
<dbReference type="EMBL" id="KZ825809">
    <property type="protein sequence ID" value="PYH98709.1"/>
    <property type="molecule type" value="Genomic_DNA"/>
</dbReference>
<keyword evidence="3" id="KW-1185">Reference proteome</keyword>
<name>A0A319DMU4_9EURO</name>
<evidence type="ECO:0000313" key="2">
    <source>
        <dbReference type="EMBL" id="PYH98709.1"/>
    </source>
</evidence>
<feature type="transmembrane region" description="Helical" evidence="1">
    <location>
        <begin position="21"/>
        <end position="40"/>
    </location>
</feature>
<proteinExistence type="predicted"/>
<sequence length="103" mass="11509">MQRAYSVRSRRYIAPSSQLLVILRVPACLLVFACGLPVGVTGYRFGWCSPFFGLSRPRVSILNQLRRTEKSRCFQGRSSGQYGSRVCNVILHNPCITGVGKQD</sequence>
<keyword evidence="1" id="KW-0472">Membrane</keyword>
<reference evidence="2 3" key="1">
    <citation type="submission" date="2018-02" db="EMBL/GenBank/DDBJ databases">
        <title>The genomes of Aspergillus section Nigri reveals drivers in fungal speciation.</title>
        <authorList>
            <consortium name="DOE Joint Genome Institute"/>
            <person name="Vesth T.C."/>
            <person name="Nybo J."/>
            <person name="Theobald S."/>
            <person name="Brandl J."/>
            <person name="Frisvad J.C."/>
            <person name="Nielsen K.F."/>
            <person name="Lyhne E.K."/>
            <person name="Kogle M.E."/>
            <person name="Kuo A."/>
            <person name="Riley R."/>
            <person name="Clum A."/>
            <person name="Nolan M."/>
            <person name="Lipzen A."/>
            <person name="Salamov A."/>
            <person name="Henrissat B."/>
            <person name="Wiebenga A."/>
            <person name="De vries R.P."/>
            <person name="Grigoriev I.V."/>
            <person name="Mortensen U.H."/>
            <person name="Andersen M.R."/>
            <person name="Baker S.E."/>
        </authorList>
    </citation>
    <scope>NUCLEOTIDE SEQUENCE [LARGE SCALE GENOMIC DNA]</scope>
    <source>
        <strain evidence="2 3">CBS 707.79</strain>
    </source>
</reference>
<protein>
    <submittedName>
        <fullName evidence="2">Uncharacterized protein</fullName>
    </submittedName>
</protein>
<organism evidence="2 3">
    <name type="scientific">Aspergillus ellipticus CBS 707.79</name>
    <dbReference type="NCBI Taxonomy" id="1448320"/>
    <lineage>
        <taxon>Eukaryota</taxon>
        <taxon>Fungi</taxon>
        <taxon>Dikarya</taxon>
        <taxon>Ascomycota</taxon>
        <taxon>Pezizomycotina</taxon>
        <taxon>Eurotiomycetes</taxon>
        <taxon>Eurotiomycetidae</taxon>
        <taxon>Eurotiales</taxon>
        <taxon>Aspergillaceae</taxon>
        <taxon>Aspergillus</taxon>
        <taxon>Aspergillus subgen. Circumdati</taxon>
    </lineage>
</organism>
<dbReference type="AlphaFoldDB" id="A0A319DMU4"/>
<keyword evidence="1" id="KW-1133">Transmembrane helix</keyword>
<accession>A0A319DMU4</accession>